<proteinExistence type="predicted"/>
<feature type="region of interest" description="Disordered" evidence="1">
    <location>
        <begin position="36"/>
        <end position="89"/>
    </location>
</feature>
<protein>
    <submittedName>
        <fullName evidence="2">Uncharacterized protein</fullName>
    </submittedName>
</protein>
<feature type="compositionally biased region" description="Polar residues" evidence="1">
    <location>
        <begin position="37"/>
        <end position="52"/>
    </location>
</feature>
<accession>A0A4Y7SY22</accession>
<name>A0A4Y7SY22_COPMI</name>
<organism evidence="2 3">
    <name type="scientific">Coprinellus micaceus</name>
    <name type="common">Glistening ink-cap mushroom</name>
    <name type="synonym">Coprinus micaceus</name>
    <dbReference type="NCBI Taxonomy" id="71717"/>
    <lineage>
        <taxon>Eukaryota</taxon>
        <taxon>Fungi</taxon>
        <taxon>Dikarya</taxon>
        <taxon>Basidiomycota</taxon>
        <taxon>Agaricomycotina</taxon>
        <taxon>Agaricomycetes</taxon>
        <taxon>Agaricomycetidae</taxon>
        <taxon>Agaricales</taxon>
        <taxon>Agaricineae</taxon>
        <taxon>Psathyrellaceae</taxon>
        <taxon>Coprinellus</taxon>
    </lineage>
</organism>
<comment type="caution">
    <text evidence="2">The sequence shown here is derived from an EMBL/GenBank/DDBJ whole genome shotgun (WGS) entry which is preliminary data.</text>
</comment>
<dbReference type="Proteomes" id="UP000298030">
    <property type="component" value="Unassembled WGS sequence"/>
</dbReference>
<dbReference type="EMBL" id="QPFP01000046">
    <property type="protein sequence ID" value="TEB26767.1"/>
    <property type="molecule type" value="Genomic_DNA"/>
</dbReference>
<evidence type="ECO:0000256" key="1">
    <source>
        <dbReference type="SAM" id="MobiDB-lite"/>
    </source>
</evidence>
<reference evidence="2 3" key="1">
    <citation type="journal article" date="2019" name="Nat. Ecol. Evol.">
        <title>Megaphylogeny resolves global patterns of mushroom evolution.</title>
        <authorList>
            <person name="Varga T."/>
            <person name="Krizsan K."/>
            <person name="Foldi C."/>
            <person name="Dima B."/>
            <person name="Sanchez-Garcia M."/>
            <person name="Sanchez-Ramirez S."/>
            <person name="Szollosi G.J."/>
            <person name="Szarkandi J.G."/>
            <person name="Papp V."/>
            <person name="Albert L."/>
            <person name="Andreopoulos W."/>
            <person name="Angelini C."/>
            <person name="Antonin V."/>
            <person name="Barry K.W."/>
            <person name="Bougher N.L."/>
            <person name="Buchanan P."/>
            <person name="Buyck B."/>
            <person name="Bense V."/>
            <person name="Catcheside P."/>
            <person name="Chovatia M."/>
            <person name="Cooper J."/>
            <person name="Damon W."/>
            <person name="Desjardin D."/>
            <person name="Finy P."/>
            <person name="Geml J."/>
            <person name="Haridas S."/>
            <person name="Hughes K."/>
            <person name="Justo A."/>
            <person name="Karasinski D."/>
            <person name="Kautmanova I."/>
            <person name="Kiss B."/>
            <person name="Kocsube S."/>
            <person name="Kotiranta H."/>
            <person name="LaButti K.M."/>
            <person name="Lechner B.E."/>
            <person name="Liimatainen K."/>
            <person name="Lipzen A."/>
            <person name="Lukacs Z."/>
            <person name="Mihaltcheva S."/>
            <person name="Morgado L.N."/>
            <person name="Niskanen T."/>
            <person name="Noordeloos M.E."/>
            <person name="Ohm R.A."/>
            <person name="Ortiz-Santana B."/>
            <person name="Ovrebo C."/>
            <person name="Racz N."/>
            <person name="Riley R."/>
            <person name="Savchenko A."/>
            <person name="Shiryaev A."/>
            <person name="Soop K."/>
            <person name="Spirin V."/>
            <person name="Szebenyi C."/>
            <person name="Tomsovsky M."/>
            <person name="Tulloss R.E."/>
            <person name="Uehling J."/>
            <person name="Grigoriev I.V."/>
            <person name="Vagvolgyi C."/>
            <person name="Papp T."/>
            <person name="Martin F.M."/>
            <person name="Miettinen O."/>
            <person name="Hibbett D.S."/>
            <person name="Nagy L.G."/>
        </authorList>
    </citation>
    <scope>NUCLEOTIDE SEQUENCE [LARGE SCALE GENOMIC DNA]</scope>
    <source>
        <strain evidence="2 3">FP101781</strain>
    </source>
</reference>
<dbReference type="AlphaFoldDB" id="A0A4Y7SY22"/>
<evidence type="ECO:0000313" key="2">
    <source>
        <dbReference type="EMBL" id="TEB26767.1"/>
    </source>
</evidence>
<sequence length="321" mass="35451">MMDLVKQQQKKFHSAIWTDVSNPMWILITWEPGKTGGNSRTFGGRTGPSNNTRRSEVVSPIHSPSPELRRDRTVNPTTGSPPLKLITPRSSLEDRTGWITGGHFPTAARHSDTLTREHLVLAPAAAQASHTYTKFAELSVAQQGTRTSPRKLPYRLRGTLKTQSMSDDTQWTVEDLVGNMAQSSVVEYEIGLLVSQALDMVGKLVALSKQRVGMHSAIAETDPQSLKMETVHRALCQALFDVFKARPHLDHPTPALQNESPPCEQTTLTRLMTHQFQELGAAFGRDPSSLKQAVRGMWDSTSSCPDFSGVVTRPSPLLTIY</sequence>
<keyword evidence="3" id="KW-1185">Reference proteome</keyword>
<evidence type="ECO:0000313" key="3">
    <source>
        <dbReference type="Proteomes" id="UP000298030"/>
    </source>
</evidence>
<gene>
    <name evidence="2" type="ORF">FA13DRAFT_1713109</name>
</gene>